<dbReference type="EMBL" id="JAGIYY010000001">
    <property type="protein sequence ID" value="MBP0438067.1"/>
    <property type="molecule type" value="Genomic_DNA"/>
</dbReference>
<dbReference type="InterPro" id="IPR050306">
    <property type="entry name" value="PfkB_Carbo_kinase"/>
</dbReference>
<keyword evidence="6" id="KW-1185">Reference proteome</keyword>
<dbReference type="PANTHER" id="PTHR43085">
    <property type="entry name" value="HEXOKINASE FAMILY MEMBER"/>
    <property type="match status" value="1"/>
</dbReference>
<feature type="domain" description="Carbohydrate kinase PfkB" evidence="4">
    <location>
        <begin position="4"/>
        <end position="299"/>
    </location>
</feature>
<dbReference type="Proteomes" id="UP000666240">
    <property type="component" value="Unassembled WGS sequence"/>
</dbReference>
<dbReference type="PANTHER" id="PTHR43085:SF15">
    <property type="entry name" value="2-DEHYDRO-3-DEOXYGLUCONOKINASE"/>
    <property type="match status" value="1"/>
</dbReference>
<dbReference type="GO" id="GO:0005829">
    <property type="term" value="C:cytosol"/>
    <property type="evidence" value="ECO:0007669"/>
    <property type="project" value="TreeGrafter"/>
</dbReference>
<evidence type="ECO:0000313" key="5">
    <source>
        <dbReference type="EMBL" id="MBP0438067.1"/>
    </source>
</evidence>
<sequence>MSLFISIGEAMVELSSATDAGDGLWRLGFAGDTLNTAWYARACLPDAWQVGYMTRLGQDPFSPQLADFLENNNITGDFIRTEPSRSVGLYAIQLKDGERSFAYWRGQSAARLLADDLALLDRAFAAADAIYLSGITLAILPDAGRDALVSRLVAARRAGTFTAFDPNLRPRLWEDADTMRHWLTQAAAGAGVLLPSFDDEAEWFGDATPEACARRWQAAGASEVIVKNGGGPMVLLQGGDLLTAPAEFIAPVDSTGAGDSFNGAYLAARLTGSSAADAAQAGHAVALKVIAHRGALIPLRDLTGFRRA</sequence>
<evidence type="ECO:0000259" key="4">
    <source>
        <dbReference type="Pfam" id="PF00294"/>
    </source>
</evidence>
<dbReference type="InterPro" id="IPR002173">
    <property type="entry name" value="Carboh/pur_kinase_PfkB_CS"/>
</dbReference>
<gene>
    <name evidence="5" type="ORF">J5Y06_05360</name>
</gene>
<dbReference type="CDD" id="cd01166">
    <property type="entry name" value="KdgK"/>
    <property type="match status" value="1"/>
</dbReference>
<dbReference type="InterPro" id="IPR011611">
    <property type="entry name" value="PfkB_dom"/>
</dbReference>
<protein>
    <submittedName>
        <fullName evidence="5">Sugar kinase</fullName>
    </submittedName>
</protein>
<dbReference type="GO" id="GO:0006974">
    <property type="term" value="P:DNA damage response"/>
    <property type="evidence" value="ECO:0007669"/>
    <property type="project" value="TreeGrafter"/>
</dbReference>
<proteinExistence type="inferred from homology"/>
<dbReference type="PROSITE" id="PS00584">
    <property type="entry name" value="PFKB_KINASES_2"/>
    <property type="match status" value="1"/>
</dbReference>
<comment type="caution">
    <text evidence="5">The sequence shown here is derived from an EMBL/GenBank/DDBJ whole genome shotgun (WGS) entry which is preliminary data.</text>
</comment>
<dbReference type="GO" id="GO:0042840">
    <property type="term" value="P:D-glucuronate catabolic process"/>
    <property type="evidence" value="ECO:0007669"/>
    <property type="project" value="TreeGrafter"/>
</dbReference>
<reference evidence="5" key="1">
    <citation type="submission" date="2021-03" db="EMBL/GenBank/DDBJ databases">
        <title>Genome sequencing and assembly of Tianweitania sediminis.</title>
        <authorList>
            <person name="Chhetri G."/>
        </authorList>
    </citation>
    <scope>NUCLEOTIDE SEQUENCE</scope>
    <source>
        <strain evidence="5">Z8</strain>
    </source>
</reference>
<evidence type="ECO:0000256" key="3">
    <source>
        <dbReference type="ARBA" id="ARBA00022777"/>
    </source>
</evidence>
<accession>A0A8J7UK71</accession>
<dbReference type="AlphaFoldDB" id="A0A8J7UK71"/>
<dbReference type="Gene3D" id="3.40.1190.20">
    <property type="match status" value="1"/>
</dbReference>
<evidence type="ECO:0000256" key="1">
    <source>
        <dbReference type="ARBA" id="ARBA00010688"/>
    </source>
</evidence>
<keyword evidence="3 5" id="KW-0418">Kinase</keyword>
<dbReference type="RefSeq" id="WP_209334003.1">
    <property type="nucleotide sequence ID" value="NZ_JAGIYY010000001.1"/>
</dbReference>
<keyword evidence="2" id="KW-0808">Transferase</keyword>
<evidence type="ECO:0000256" key="2">
    <source>
        <dbReference type="ARBA" id="ARBA00022679"/>
    </source>
</evidence>
<organism evidence="5 6">
    <name type="scientific">Tianweitania sediminis</name>
    <dbReference type="NCBI Taxonomy" id="1502156"/>
    <lineage>
        <taxon>Bacteria</taxon>
        <taxon>Pseudomonadati</taxon>
        <taxon>Pseudomonadota</taxon>
        <taxon>Alphaproteobacteria</taxon>
        <taxon>Hyphomicrobiales</taxon>
        <taxon>Phyllobacteriaceae</taxon>
        <taxon>Tianweitania</taxon>
    </lineage>
</organism>
<dbReference type="SUPFAM" id="SSF53613">
    <property type="entry name" value="Ribokinase-like"/>
    <property type="match status" value="1"/>
</dbReference>
<dbReference type="Pfam" id="PF00294">
    <property type="entry name" value="PfkB"/>
    <property type="match status" value="1"/>
</dbReference>
<dbReference type="GO" id="GO:0008673">
    <property type="term" value="F:2-dehydro-3-deoxygluconokinase activity"/>
    <property type="evidence" value="ECO:0007669"/>
    <property type="project" value="TreeGrafter"/>
</dbReference>
<name>A0A8J7UK71_9HYPH</name>
<dbReference type="InterPro" id="IPR029056">
    <property type="entry name" value="Ribokinase-like"/>
</dbReference>
<comment type="similarity">
    <text evidence="1">Belongs to the carbohydrate kinase PfkB family.</text>
</comment>
<dbReference type="GO" id="GO:0019698">
    <property type="term" value="P:D-galacturonate catabolic process"/>
    <property type="evidence" value="ECO:0007669"/>
    <property type="project" value="TreeGrafter"/>
</dbReference>
<evidence type="ECO:0000313" key="6">
    <source>
        <dbReference type="Proteomes" id="UP000666240"/>
    </source>
</evidence>